<evidence type="ECO:0000259" key="2">
    <source>
        <dbReference type="Pfam" id="PF03184"/>
    </source>
</evidence>
<organism evidence="3 4">
    <name type="scientific">Exocentrus adspersus</name>
    <dbReference type="NCBI Taxonomy" id="1586481"/>
    <lineage>
        <taxon>Eukaryota</taxon>
        <taxon>Metazoa</taxon>
        <taxon>Ecdysozoa</taxon>
        <taxon>Arthropoda</taxon>
        <taxon>Hexapoda</taxon>
        <taxon>Insecta</taxon>
        <taxon>Pterygota</taxon>
        <taxon>Neoptera</taxon>
        <taxon>Endopterygota</taxon>
        <taxon>Coleoptera</taxon>
        <taxon>Polyphaga</taxon>
        <taxon>Cucujiformia</taxon>
        <taxon>Chrysomeloidea</taxon>
        <taxon>Cerambycidae</taxon>
        <taxon>Lamiinae</taxon>
        <taxon>Acanthocinini</taxon>
        <taxon>Exocentrus</taxon>
    </lineage>
</organism>
<protein>
    <recommendedName>
        <fullName evidence="2">DDE-1 domain-containing protein</fullName>
    </recommendedName>
</protein>
<name>A0AAV8W459_9CUCU</name>
<proteinExistence type="predicted"/>
<keyword evidence="4" id="KW-1185">Reference proteome</keyword>
<gene>
    <name evidence="3" type="ORF">NQ315_013752</name>
</gene>
<dbReference type="InterPro" id="IPR004875">
    <property type="entry name" value="DDE_SF_endonuclease_dom"/>
</dbReference>
<accession>A0AAV8W459</accession>
<dbReference type="GO" id="GO:0003676">
    <property type="term" value="F:nucleic acid binding"/>
    <property type="evidence" value="ECO:0007669"/>
    <property type="project" value="InterPro"/>
</dbReference>
<dbReference type="AlphaFoldDB" id="A0AAV8W459"/>
<dbReference type="Proteomes" id="UP001159042">
    <property type="component" value="Unassembled WGS sequence"/>
</dbReference>
<dbReference type="EMBL" id="JANEYG010000011">
    <property type="protein sequence ID" value="KAJ8921279.1"/>
    <property type="molecule type" value="Genomic_DNA"/>
</dbReference>
<feature type="domain" description="DDE-1" evidence="2">
    <location>
        <begin position="15"/>
        <end position="123"/>
    </location>
</feature>
<dbReference type="Pfam" id="PF03184">
    <property type="entry name" value="DDE_1"/>
    <property type="match status" value="1"/>
</dbReference>
<evidence type="ECO:0000313" key="3">
    <source>
        <dbReference type="EMBL" id="KAJ8921279.1"/>
    </source>
</evidence>
<reference evidence="3 4" key="1">
    <citation type="journal article" date="2023" name="Insect Mol. Biol.">
        <title>Genome sequencing provides insights into the evolution of gene families encoding plant cell wall-degrading enzymes in longhorned beetles.</title>
        <authorList>
            <person name="Shin N.R."/>
            <person name="Okamura Y."/>
            <person name="Kirsch R."/>
            <person name="Pauchet Y."/>
        </authorList>
    </citation>
    <scope>NUCLEOTIDE SEQUENCE [LARGE SCALE GENOMIC DNA]</scope>
    <source>
        <strain evidence="3">EAD_L_NR</strain>
    </source>
</reference>
<feature type="region of interest" description="Disordered" evidence="1">
    <location>
        <begin position="173"/>
        <end position="209"/>
    </location>
</feature>
<comment type="caution">
    <text evidence="3">The sequence shown here is derived from an EMBL/GenBank/DDBJ whole genome shotgun (WGS) entry which is preliminary data.</text>
</comment>
<evidence type="ECO:0000313" key="4">
    <source>
        <dbReference type="Proteomes" id="UP001159042"/>
    </source>
</evidence>
<sequence>MGRIGTKRRAMLQSEVLQFRITTHHGWMHSQTFTEWLESCFFPHAKRLPGRKVLLGVQQECNRSEVLLAFVCLPKKSIHLTQPLDVGFFRPFKNTWRKVLTNWKAAHKQLTSIDKKDFPYLLASTLVEMEITSDNATSSVHFKQQELYQYILSVFYAKFHSADKKKFKTPELTVEPGRSVTASNDNSRESDVDEPVTNDNSDDKPFDEDIQEVVRQESEYFELRLEDIEVGKFVPVKVLGGSRKKSVYRYVAVV</sequence>
<evidence type="ECO:0000256" key="1">
    <source>
        <dbReference type="SAM" id="MobiDB-lite"/>
    </source>
</evidence>